<evidence type="ECO:0000256" key="3">
    <source>
        <dbReference type="SAM" id="SignalP"/>
    </source>
</evidence>
<keyword evidence="1 3" id="KW-0732">Signal</keyword>
<dbReference type="AlphaFoldDB" id="A0A917FIW2"/>
<feature type="domain" description="Soluble ligand binding" evidence="5">
    <location>
        <begin position="137"/>
        <end position="189"/>
    </location>
</feature>
<dbReference type="Proteomes" id="UP000632858">
    <property type="component" value="Unassembled WGS sequence"/>
</dbReference>
<dbReference type="EMBL" id="BMFO01000001">
    <property type="protein sequence ID" value="GGF86399.1"/>
    <property type="molecule type" value="Genomic_DNA"/>
</dbReference>
<accession>A0A917FIW2</accession>
<feature type="signal peptide" evidence="3">
    <location>
        <begin position="1"/>
        <end position="23"/>
    </location>
</feature>
<dbReference type="PANTHER" id="PTHR33619">
    <property type="entry name" value="POLYSACCHARIDE EXPORT PROTEIN GFCE-RELATED"/>
    <property type="match status" value="1"/>
</dbReference>
<dbReference type="InterPro" id="IPR003715">
    <property type="entry name" value="Poly_export_N"/>
</dbReference>
<dbReference type="InterPro" id="IPR019554">
    <property type="entry name" value="Soluble_ligand-bd"/>
</dbReference>
<dbReference type="InterPro" id="IPR049712">
    <property type="entry name" value="Poly_export"/>
</dbReference>
<reference evidence="6" key="1">
    <citation type="journal article" date="2014" name="Int. J. Syst. Evol. Microbiol.">
        <title>Complete genome sequence of Corynebacterium casei LMG S-19264T (=DSM 44701T), isolated from a smear-ripened cheese.</title>
        <authorList>
            <consortium name="US DOE Joint Genome Institute (JGI-PGF)"/>
            <person name="Walter F."/>
            <person name="Albersmeier A."/>
            <person name="Kalinowski J."/>
            <person name="Ruckert C."/>
        </authorList>
    </citation>
    <scope>NUCLEOTIDE SEQUENCE</scope>
    <source>
        <strain evidence="6">CGMCC 1.12726</strain>
    </source>
</reference>
<evidence type="ECO:0000256" key="1">
    <source>
        <dbReference type="ARBA" id="ARBA00022729"/>
    </source>
</evidence>
<gene>
    <name evidence="6" type="primary">gumB</name>
    <name evidence="6" type="ORF">GCM10010960_05430</name>
</gene>
<feature type="chain" id="PRO_5037242514" evidence="3">
    <location>
        <begin position="24"/>
        <end position="241"/>
    </location>
</feature>
<name>A0A917FIW2_9GAMM</name>
<protein>
    <submittedName>
        <fullName evidence="6">GumB protein</fullName>
    </submittedName>
</protein>
<proteinExistence type="predicted"/>
<reference evidence="6" key="2">
    <citation type="submission" date="2020-09" db="EMBL/GenBank/DDBJ databases">
        <authorList>
            <person name="Sun Q."/>
            <person name="Zhou Y."/>
        </authorList>
    </citation>
    <scope>NUCLEOTIDE SEQUENCE</scope>
    <source>
        <strain evidence="6">CGMCC 1.12726</strain>
    </source>
</reference>
<dbReference type="Gene3D" id="3.10.560.10">
    <property type="entry name" value="Outer membrane lipoprotein wza domain like"/>
    <property type="match status" value="1"/>
</dbReference>
<organism evidence="6 7">
    <name type="scientific">Arenimonas maotaiensis</name>
    <dbReference type="NCBI Taxonomy" id="1446479"/>
    <lineage>
        <taxon>Bacteria</taxon>
        <taxon>Pseudomonadati</taxon>
        <taxon>Pseudomonadota</taxon>
        <taxon>Gammaproteobacteria</taxon>
        <taxon>Lysobacterales</taxon>
        <taxon>Lysobacteraceae</taxon>
        <taxon>Arenimonas</taxon>
    </lineage>
</organism>
<dbReference type="PANTHER" id="PTHR33619:SF3">
    <property type="entry name" value="POLYSACCHARIDE EXPORT PROTEIN GFCE-RELATED"/>
    <property type="match status" value="1"/>
</dbReference>
<dbReference type="Pfam" id="PF02563">
    <property type="entry name" value="Poly_export"/>
    <property type="match status" value="1"/>
</dbReference>
<evidence type="ECO:0000256" key="2">
    <source>
        <dbReference type="SAM" id="MobiDB-lite"/>
    </source>
</evidence>
<keyword evidence="7" id="KW-1185">Reference proteome</keyword>
<sequence length="241" mass="25848">MRMKRFLHAALAATLFLALGAPAAEPPVAGPAPQAVAAGQDMGLPDSTTRAGEYTGKSEYRIGPQDLLKVSIFMNEELERELRVNATGQISLPLIGVVQAGGKTVLELETEIAEKLGKTYLQNPQVTVFIKEFTSQRVTVEGAVKKAGIYPITGQTSLLQAIALAGGTDSDVADDEAVVVFRTVNGQRMVAKFNLQDVRNGAAADPQIYGDDIVVVNESKAKRGFKRFLQSIPIVNAFVLY</sequence>
<evidence type="ECO:0000313" key="6">
    <source>
        <dbReference type="EMBL" id="GGF86399.1"/>
    </source>
</evidence>
<comment type="caution">
    <text evidence="6">The sequence shown here is derived from an EMBL/GenBank/DDBJ whole genome shotgun (WGS) entry which is preliminary data.</text>
</comment>
<evidence type="ECO:0000313" key="7">
    <source>
        <dbReference type="Proteomes" id="UP000632858"/>
    </source>
</evidence>
<feature type="region of interest" description="Disordered" evidence="2">
    <location>
        <begin position="28"/>
        <end position="52"/>
    </location>
</feature>
<dbReference type="GO" id="GO:0015159">
    <property type="term" value="F:polysaccharide transmembrane transporter activity"/>
    <property type="evidence" value="ECO:0007669"/>
    <property type="project" value="InterPro"/>
</dbReference>
<evidence type="ECO:0000259" key="5">
    <source>
        <dbReference type="Pfam" id="PF10531"/>
    </source>
</evidence>
<feature type="compositionally biased region" description="Low complexity" evidence="2">
    <location>
        <begin position="31"/>
        <end position="40"/>
    </location>
</feature>
<feature type="domain" description="Polysaccharide export protein N-terminal" evidence="4">
    <location>
        <begin position="57"/>
        <end position="130"/>
    </location>
</feature>
<dbReference type="Pfam" id="PF10531">
    <property type="entry name" value="SLBB"/>
    <property type="match status" value="1"/>
</dbReference>
<evidence type="ECO:0000259" key="4">
    <source>
        <dbReference type="Pfam" id="PF02563"/>
    </source>
</evidence>